<dbReference type="SUPFAM" id="SSF54523">
    <property type="entry name" value="Pili subunits"/>
    <property type="match status" value="1"/>
</dbReference>
<dbReference type="NCBIfam" id="TIGR02532">
    <property type="entry name" value="IV_pilin_GFxxxE"/>
    <property type="match status" value="1"/>
</dbReference>
<evidence type="ECO:0000256" key="1">
    <source>
        <dbReference type="SAM" id="Phobius"/>
    </source>
</evidence>
<keyword evidence="1" id="KW-0472">Membrane</keyword>
<keyword evidence="1" id="KW-0812">Transmembrane</keyword>
<dbReference type="PANTHER" id="PTHR30093:SF2">
    <property type="entry name" value="TYPE II SECRETION SYSTEM PROTEIN H"/>
    <property type="match status" value="1"/>
</dbReference>
<sequence length="177" mass="19354">MKAATRIAAPGFSLTELIVTVLIVAALAGIGFPIVRKGLESSHKAGCLSNLRQIGLGLESYLQDNSQVMPMLETGRRSRDEDIPVLENTLDQYLETEEVFRCPADREVFAATGSSYIWNSTQSGLRRTQLEFFGTDDPGRIPLVIDKEAWHPGADTGSNFLYANMTTGNRVSFAVSP</sequence>
<feature type="transmembrane region" description="Helical" evidence="1">
    <location>
        <begin position="12"/>
        <end position="35"/>
    </location>
</feature>
<dbReference type="InterPro" id="IPR012902">
    <property type="entry name" value="N_methyl_site"/>
</dbReference>
<dbReference type="EMBL" id="JAENII010000004">
    <property type="protein sequence ID" value="MBK1826700.1"/>
    <property type="molecule type" value="Genomic_DNA"/>
</dbReference>
<gene>
    <name evidence="2" type="ORF">JIN81_06700</name>
</gene>
<dbReference type="RefSeq" id="WP_200277900.1">
    <property type="nucleotide sequence ID" value="NZ_JAENII010000004.1"/>
</dbReference>
<organism evidence="2 3">
    <name type="scientific">Haloferula rosea</name>
    <dbReference type="NCBI Taxonomy" id="490093"/>
    <lineage>
        <taxon>Bacteria</taxon>
        <taxon>Pseudomonadati</taxon>
        <taxon>Verrucomicrobiota</taxon>
        <taxon>Verrucomicrobiia</taxon>
        <taxon>Verrucomicrobiales</taxon>
        <taxon>Verrucomicrobiaceae</taxon>
        <taxon>Haloferula</taxon>
    </lineage>
</organism>
<name>A0A934VFL2_9BACT</name>
<keyword evidence="1" id="KW-1133">Transmembrane helix</keyword>
<evidence type="ECO:0000313" key="2">
    <source>
        <dbReference type="EMBL" id="MBK1826700.1"/>
    </source>
</evidence>
<comment type="caution">
    <text evidence="2">The sequence shown here is derived from an EMBL/GenBank/DDBJ whole genome shotgun (WGS) entry which is preliminary data.</text>
</comment>
<reference evidence="2" key="1">
    <citation type="submission" date="2021-01" db="EMBL/GenBank/DDBJ databases">
        <title>Modified the classification status of verrucomicrobia.</title>
        <authorList>
            <person name="Feng X."/>
        </authorList>
    </citation>
    <scope>NUCLEOTIDE SEQUENCE</scope>
    <source>
        <strain evidence="2">KCTC 22201</strain>
    </source>
</reference>
<dbReference type="Gene3D" id="3.30.700.10">
    <property type="entry name" value="Glycoprotein, Type 4 Pilin"/>
    <property type="match status" value="1"/>
</dbReference>
<proteinExistence type="predicted"/>
<keyword evidence="3" id="KW-1185">Reference proteome</keyword>
<dbReference type="Proteomes" id="UP000658278">
    <property type="component" value="Unassembled WGS sequence"/>
</dbReference>
<dbReference type="AlphaFoldDB" id="A0A934VFL2"/>
<protein>
    <submittedName>
        <fullName evidence="2">Prepilin-type N-terminal cleavage/methylation domain-containing protein</fullName>
    </submittedName>
</protein>
<dbReference type="PANTHER" id="PTHR30093">
    <property type="entry name" value="GENERAL SECRETION PATHWAY PROTEIN G"/>
    <property type="match status" value="1"/>
</dbReference>
<evidence type="ECO:0000313" key="3">
    <source>
        <dbReference type="Proteomes" id="UP000658278"/>
    </source>
</evidence>
<dbReference type="InterPro" id="IPR045584">
    <property type="entry name" value="Pilin-like"/>
</dbReference>
<accession>A0A934VFL2</accession>